<dbReference type="Gene3D" id="3.40.50.1240">
    <property type="entry name" value="Phosphoglycerate mutase-like"/>
    <property type="match status" value="1"/>
</dbReference>
<dbReference type="Pfam" id="PF00300">
    <property type="entry name" value="His_Phos_1"/>
    <property type="match status" value="1"/>
</dbReference>
<feature type="region of interest" description="Disordered" evidence="1">
    <location>
        <begin position="239"/>
        <end position="258"/>
    </location>
</feature>
<accession>A0A5J4YJF0</accession>
<name>A0A5J4YJF0_PORPP</name>
<dbReference type="Proteomes" id="UP000324585">
    <property type="component" value="Unassembled WGS sequence"/>
</dbReference>
<protein>
    <recommendedName>
        <fullName evidence="4">Histidine phosphatase family protein</fullName>
    </recommendedName>
</protein>
<proteinExistence type="predicted"/>
<dbReference type="SMART" id="SM00855">
    <property type="entry name" value="PGAM"/>
    <property type="match status" value="1"/>
</dbReference>
<dbReference type="AlphaFoldDB" id="A0A5J4YJF0"/>
<dbReference type="OMA" id="VFCHGGF"/>
<reference evidence="3" key="1">
    <citation type="journal article" date="2019" name="Nat. Commun.">
        <title>Expansion of phycobilisome linker gene families in mesophilic red algae.</title>
        <authorList>
            <person name="Lee J."/>
            <person name="Kim D."/>
            <person name="Bhattacharya D."/>
            <person name="Yoon H.S."/>
        </authorList>
    </citation>
    <scope>NUCLEOTIDE SEQUENCE [LARGE SCALE GENOMIC DNA]</scope>
    <source>
        <strain evidence="3">CCMP 1328</strain>
    </source>
</reference>
<dbReference type="CDD" id="cd07067">
    <property type="entry name" value="HP_PGM_like"/>
    <property type="match status" value="1"/>
</dbReference>
<dbReference type="InterPro" id="IPR013078">
    <property type="entry name" value="His_Pase_superF_clade-1"/>
</dbReference>
<dbReference type="OrthoDB" id="354304at2759"/>
<evidence type="ECO:0000313" key="3">
    <source>
        <dbReference type="Proteomes" id="UP000324585"/>
    </source>
</evidence>
<comment type="caution">
    <text evidence="2">The sequence shown here is derived from an EMBL/GenBank/DDBJ whole genome shotgun (WGS) entry which is preliminary data.</text>
</comment>
<organism evidence="2 3">
    <name type="scientific">Porphyridium purpureum</name>
    <name type="common">Red alga</name>
    <name type="synonym">Porphyridium cruentum</name>
    <dbReference type="NCBI Taxonomy" id="35688"/>
    <lineage>
        <taxon>Eukaryota</taxon>
        <taxon>Rhodophyta</taxon>
        <taxon>Bangiophyceae</taxon>
        <taxon>Porphyridiales</taxon>
        <taxon>Porphyridiaceae</taxon>
        <taxon>Porphyridium</taxon>
    </lineage>
</organism>
<sequence>MRLLIIRHADPEYHGDTLTAHGHLEAAALADRLASGVNQRVPTHLYTSPLGRARDTAAYTEKKLGMVAEVEEWTKELSEWGRIVKGSGRPGEGGLALWDTPGEFLRDFDPPLTHECQWTRFDDLGPARQNFDTLCAHSDAFLARHGFVREGGKYRVMRQRSEDQIAVFCHGGFGLAWLAHLLQMPLAMAFASFHLTPSSVTTVLFDQRSEDFATPRLIGLGDASHMYAAGLSTIDSKYEKPNPYNSEPRPSGVKGNFW</sequence>
<dbReference type="InterPro" id="IPR029033">
    <property type="entry name" value="His_PPase_superfam"/>
</dbReference>
<gene>
    <name evidence="2" type="ORF">FVE85_2551</name>
</gene>
<dbReference type="EMBL" id="VRMN01000013">
    <property type="protein sequence ID" value="KAA8491536.1"/>
    <property type="molecule type" value="Genomic_DNA"/>
</dbReference>
<evidence type="ECO:0008006" key="4">
    <source>
        <dbReference type="Google" id="ProtNLM"/>
    </source>
</evidence>
<evidence type="ECO:0000256" key="1">
    <source>
        <dbReference type="SAM" id="MobiDB-lite"/>
    </source>
</evidence>
<evidence type="ECO:0000313" key="2">
    <source>
        <dbReference type="EMBL" id="KAA8491536.1"/>
    </source>
</evidence>
<dbReference type="SUPFAM" id="SSF53254">
    <property type="entry name" value="Phosphoglycerate mutase-like"/>
    <property type="match status" value="1"/>
</dbReference>
<keyword evidence="3" id="KW-1185">Reference proteome</keyword>